<organism evidence="2 3">
    <name type="scientific">Octopus sinensis</name>
    <name type="common">East Asian common octopus</name>
    <dbReference type="NCBI Taxonomy" id="2607531"/>
    <lineage>
        <taxon>Eukaryota</taxon>
        <taxon>Metazoa</taxon>
        <taxon>Spiralia</taxon>
        <taxon>Lophotrochozoa</taxon>
        <taxon>Mollusca</taxon>
        <taxon>Cephalopoda</taxon>
        <taxon>Coleoidea</taxon>
        <taxon>Octopodiformes</taxon>
        <taxon>Octopoda</taxon>
        <taxon>Incirrata</taxon>
        <taxon>Octopodidae</taxon>
        <taxon>Octopus</taxon>
    </lineage>
</organism>
<dbReference type="Pfam" id="PF04053">
    <property type="entry name" value="B-prop_COPA_B_2nd"/>
    <property type="match status" value="1"/>
</dbReference>
<protein>
    <submittedName>
        <fullName evidence="3">Coatomer subunit beta'-like</fullName>
    </submittedName>
</protein>
<evidence type="ECO:0000313" key="2">
    <source>
        <dbReference type="Proteomes" id="UP000515154"/>
    </source>
</evidence>
<accession>A0A6P7U4Z9</accession>
<reference evidence="3" key="1">
    <citation type="submission" date="2025-08" db="UniProtKB">
        <authorList>
            <consortium name="RefSeq"/>
        </authorList>
    </citation>
    <scope>IDENTIFICATION</scope>
</reference>
<dbReference type="RefSeq" id="XP_029656016.1">
    <property type="nucleotide sequence ID" value="XM_029800156.1"/>
</dbReference>
<dbReference type="GO" id="GO:0016192">
    <property type="term" value="P:vesicle-mediated transport"/>
    <property type="evidence" value="ECO:0007669"/>
    <property type="project" value="InterPro"/>
</dbReference>
<sequence length="206" mass="23098">MDMVFGRAWVISTHQTNNLIAVGYDDGAVLFQFGKEEPVFSVDSNMKIYMVNKNTVQCFNPKKISDPCWHDSERLSIPFKDVGTFDFIPSDILHSPNGRFVTIINEDSFVVYSSVGFRSKCFGKGMMGGQFAWSADSTMFGIAKSSVTIVLYRNFEKQPEIMKPRFGVDAIFGGPLLGVKSTNGLAFYDWQTRALIRLIDISIKSV</sequence>
<dbReference type="AlphaFoldDB" id="A0A6P7U4Z9"/>
<dbReference type="Proteomes" id="UP000515154">
    <property type="component" value="Unplaced"/>
</dbReference>
<evidence type="ECO:0000313" key="3">
    <source>
        <dbReference type="RefSeq" id="XP_029656016.1"/>
    </source>
</evidence>
<dbReference type="GO" id="GO:0030117">
    <property type="term" value="C:membrane coat"/>
    <property type="evidence" value="ECO:0007669"/>
    <property type="project" value="InterPro"/>
</dbReference>
<evidence type="ECO:0000259" key="1">
    <source>
        <dbReference type="Pfam" id="PF04053"/>
    </source>
</evidence>
<keyword evidence="2" id="KW-1185">Reference proteome</keyword>
<name>A0A6P7U4Z9_9MOLL</name>
<gene>
    <name evidence="3" type="primary">LOC115229891</name>
</gene>
<dbReference type="GO" id="GO:0005198">
    <property type="term" value="F:structural molecule activity"/>
    <property type="evidence" value="ECO:0007669"/>
    <property type="project" value="InterPro"/>
</dbReference>
<proteinExistence type="predicted"/>
<dbReference type="KEGG" id="osn:115229891"/>
<dbReference type="GO" id="GO:0006886">
    <property type="term" value="P:intracellular protein transport"/>
    <property type="evidence" value="ECO:0007669"/>
    <property type="project" value="InterPro"/>
</dbReference>
<feature type="domain" description="COPA/B second beta-propeller" evidence="1">
    <location>
        <begin position="54"/>
        <end position="206"/>
    </location>
</feature>
<dbReference type="InterPro" id="IPR006692">
    <property type="entry name" value="Beta-prop_COPA/B_2nd"/>
</dbReference>